<sequence length="50" mass="5578">PHIPEGKTRPLDPEFGIKLGHYHPSTNTPNRRNGAVVSFKLQVQTLARDS</sequence>
<reference evidence="1" key="1">
    <citation type="submission" date="2011-04" db="EMBL/GenBank/DDBJ databases">
        <title>Evolution of plant cell wall degrading machinery underlies the functional diversity of forest fungi.</title>
        <authorList>
            <consortium name="US DOE Joint Genome Institute (JGI-PGF)"/>
            <person name="Eastwood D.C."/>
            <person name="Floudas D."/>
            <person name="Binder M."/>
            <person name="Majcherczyk A."/>
            <person name="Schneider P."/>
            <person name="Aerts A."/>
            <person name="Asiegbu F.O."/>
            <person name="Baker S.E."/>
            <person name="Barry K."/>
            <person name="Bendiksby M."/>
            <person name="Blumentritt M."/>
            <person name="Coutinho P.M."/>
            <person name="Cullen D."/>
            <person name="Cullen D."/>
            <person name="Gathman A."/>
            <person name="Goodell B."/>
            <person name="Henrissat B."/>
            <person name="Ihrmark K."/>
            <person name="Kauserud H."/>
            <person name="Kohler A."/>
            <person name="LaButti K."/>
            <person name="Lapidus A."/>
            <person name="Lavin J.L."/>
            <person name="Lee Y.-H."/>
            <person name="Lindquist E."/>
            <person name="Lilly W."/>
            <person name="Lucas S."/>
            <person name="Morin E."/>
            <person name="Murat C."/>
            <person name="Oguiza J.A."/>
            <person name="Park J."/>
            <person name="Pisabarro A.G."/>
            <person name="Riley R."/>
            <person name="Rosling A."/>
            <person name="Salamov A."/>
            <person name="Schmidt O."/>
            <person name="Schmutz J."/>
            <person name="Skrede I."/>
            <person name="Stenlid J."/>
            <person name="Wiebenga A."/>
            <person name="Xie X."/>
            <person name="Kues U."/>
            <person name="Hibbett D.S."/>
            <person name="Hoffmeister D."/>
            <person name="Hogberg N."/>
            <person name="Martin F."/>
            <person name="Grigoriev I.V."/>
            <person name="Watkinson S.C."/>
        </authorList>
    </citation>
    <scope>NUCLEOTIDE SEQUENCE</scope>
    <source>
        <strain evidence="1">S7.9</strain>
    </source>
</reference>
<name>F8NU70_SERL9</name>
<protein>
    <submittedName>
        <fullName evidence="1">Uncharacterized protein</fullName>
    </submittedName>
</protein>
<feature type="non-terminal residue" evidence="1">
    <location>
        <position position="1"/>
    </location>
</feature>
<dbReference type="HOGENOM" id="CLU_3130005_0_0_1"/>
<dbReference type="RefSeq" id="XP_007317266.1">
    <property type="nucleotide sequence ID" value="XM_007317204.1"/>
</dbReference>
<dbReference type="Proteomes" id="UP000008064">
    <property type="component" value="Unassembled WGS sequence"/>
</dbReference>
<dbReference type="AlphaFoldDB" id="F8NU70"/>
<evidence type="ECO:0000313" key="1">
    <source>
        <dbReference type="EMBL" id="EGO25144.1"/>
    </source>
</evidence>
<organism>
    <name type="scientific">Serpula lacrymans var. lacrymans (strain S7.9)</name>
    <name type="common">Dry rot fungus</name>
    <dbReference type="NCBI Taxonomy" id="578457"/>
    <lineage>
        <taxon>Eukaryota</taxon>
        <taxon>Fungi</taxon>
        <taxon>Dikarya</taxon>
        <taxon>Basidiomycota</taxon>
        <taxon>Agaricomycotina</taxon>
        <taxon>Agaricomycetes</taxon>
        <taxon>Agaricomycetidae</taxon>
        <taxon>Boletales</taxon>
        <taxon>Coniophorineae</taxon>
        <taxon>Serpulaceae</taxon>
        <taxon>Serpula</taxon>
    </lineage>
</organism>
<gene>
    <name evidence="1" type="ORF">SERLADRAFT_386589</name>
</gene>
<proteinExistence type="predicted"/>
<dbReference type="KEGG" id="sla:SERLADRAFT_386589"/>
<dbReference type="EMBL" id="GL945433">
    <property type="protein sequence ID" value="EGO25144.1"/>
    <property type="molecule type" value="Genomic_DNA"/>
</dbReference>
<accession>F8NU70</accession>
<dbReference type="GeneID" id="18811224"/>